<dbReference type="Pfam" id="PF14032">
    <property type="entry name" value="PknH_C"/>
    <property type="match status" value="1"/>
</dbReference>
<evidence type="ECO:0000313" key="2">
    <source>
        <dbReference type="EMBL" id="BBY94744.1"/>
    </source>
</evidence>
<feature type="domain" description="PknH-like extracellular" evidence="1">
    <location>
        <begin position="2"/>
        <end position="187"/>
    </location>
</feature>
<keyword evidence="3" id="KW-1185">Reference proteome</keyword>
<dbReference type="InterPro" id="IPR038232">
    <property type="entry name" value="PknH-like_Extracell_sf"/>
</dbReference>
<name>A0A9W4B6E9_9MYCO</name>
<reference evidence="2 3" key="1">
    <citation type="journal article" date="2019" name="Emerg. Microbes Infect.">
        <title>Comprehensive subspecies identification of 175 nontuberculous mycobacteria species based on 7547 genomic profiles.</title>
        <authorList>
            <person name="Matsumoto Y."/>
            <person name="Kinjo T."/>
            <person name="Motooka D."/>
            <person name="Nabeya D."/>
            <person name="Jung N."/>
            <person name="Uechi K."/>
            <person name="Horii T."/>
            <person name="Iida T."/>
            <person name="Fujita J."/>
            <person name="Nakamura S."/>
        </authorList>
    </citation>
    <scope>NUCLEOTIDE SEQUENCE [LARGE SCALE GENOMIC DNA]</scope>
    <source>
        <strain evidence="2 3">JCM 6399</strain>
    </source>
</reference>
<evidence type="ECO:0000313" key="3">
    <source>
        <dbReference type="Proteomes" id="UP000465785"/>
    </source>
</evidence>
<organism evidence="2 3">
    <name type="scientific">Mycobacterium gallinarum</name>
    <dbReference type="NCBI Taxonomy" id="39689"/>
    <lineage>
        <taxon>Bacteria</taxon>
        <taxon>Bacillati</taxon>
        <taxon>Actinomycetota</taxon>
        <taxon>Actinomycetes</taxon>
        <taxon>Mycobacteriales</taxon>
        <taxon>Mycobacteriaceae</taxon>
        <taxon>Mycobacterium</taxon>
    </lineage>
</organism>
<dbReference type="AlphaFoldDB" id="A0A9W4B6E9"/>
<sequence length="190" mass="20498">MVPAAAGPDLLLKRSELSEIISATDLAETEAYTGPQKSNVKIEPWPCRSRALVGETGVLVNKPTLVGNANRGANGQAVTQMVAIFEKPGDITNQGGAMWLIEDEWRDCPDGDIFFIELDPANNQRWVPYPITTGPDRIGTTFKRDGLPRNCHHVVAHRGNVMAEVLVCGDGDNTAPANTVADRILAKVPT</sequence>
<evidence type="ECO:0000259" key="1">
    <source>
        <dbReference type="Pfam" id="PF14032"/>
    </source>
</evidence>
<protein>
    <recommendedName>
        <fullName evidence="1">PknH-like extracellular domain-containing protein</fullName>
    </recommendedName>
</protein>
<dbReference type="Gene3D" id="3.40.1000.70">
    <property type="entry name" value="PknH-like extracellular domain"/>
    <property type="match status" value="1"/>
</dbReference>
<dbReference type="InterPro" id="IPR026954">
    <property type="entry name" value="PknH-like_Extracell"/>
</dbReference>
<accession>A0A9W4B6E9</accession>
<dbReference type="Proteomes" id="UP000465785">
    <property type="component" value="Chromosome"/>
</dbReference>
<dbReference type="KEGG" id="mgau:MGALJ_44130"/>
<proteinExistence type="predicted"/>
<gene>
    <name evidence="2" type="ORF">MGALJ_44130</name>
</gene>
<dbReference type="EMBL" id="AP022601">
    <property type="protein sequence ID" value="BBY94744.1"/>
    <property type="molecule type" value="Genomic_DNA"/>
</dbReference>